<reference evidence="3" key="1">
    <citation type="journal article" date="2009" name="PLoS Genet.">
        <title>Organised genome dynamics in the Escherichia coli species results in highly diverse adaptive paths.</title>
        <authorList>
            <person name="Touchon M."/>
            <person name="Hoede C."/>
            <person name="Tenaillon O."/>
            <person name="Barbe V."/>
            <person name="Baeriswyl S."/>
            <person name="Bidet P."/>
            <person name="Bingen E."/>
            <person name="Bonacorsi S."/>
            <person name="Bouchier C."/>
            <person name="Bouvet O."/>
            <person name="Calteau A."/>
            <person name="Chiapello H."/>
            <person name="Clermont O."/>
            <person name="Cruveiller S."/>
            <person name="Danchin A."/>
            <person name="Diard M."/>
            <person name="Dossat C."/>
            <person name="Karoui M.E."/>
            <person name="Frapy E."/>
            <person name="Garry L."/>
            <person name="Ghigo J.M."/>
            <person name="Gilles A.M."/>
            <person name="Johnson J."/>
            <person name="Le Bouguenec C."/>
            <person name="Lescat M."/>
            <person name="Mangenot S."/>
            <person name="Martinez-Jehanne V."/>
            <person name="Matic I."/>
            <person name="Nassif X."/>
            <person name="Oztas S."/>
            <person name="Petit M.A."/>
            <person name="Pichon C."/>
            <person name="Rouy Z."/>
            <person name="Ruf C.S."/>
            <person name="Schneider D."/>
            <person name="Tourret J."/>
            <person name="Vacherie B."/>
            <person name="Vallenet D."/>
            <person name="Medigue C."/>
            <person name="Rocha E.P.C."/>
            <person name="Denamur E."/>
        </authorList>
    </citation>
    <scope>NUCLEOTIDE SEQUENCE [LARGE SCALE GENOMIC DNA]</scope>
    <source>
        <strain evidence="3">ED1a</strain>
    </source>
</reference>
<feature type="region of interest" description="Disordered" evidence="1">
    <location>
        <begin position="1"/>
        <end position="28"/>
    </location>
</feature>
<proteinExistence type="predicted"/>
<sequence>MIDSDAILQHNTNPGQKKQGPERKSGTEKFHADVFPLLIVNEVSLTGNGSDAVF</sequence>
<name>B7N055_ECO81</name>
<gene>
    <name evidence="2" type="ordered locus">ECED1_3572</name>
</gene>
<protein>
    <submittedName>
        <fullName evidence="2">Uncharacterized protein</fullName>
    </submittedName>
</protein>
<dbReference type="EMBL" id="CU928162">
    <property type="protein sequence ID" value="CAR09723.2"/>
    <property type="molecule type" value="Genomic_DNA"/>
</dbReference>
<dbReference type="AlphaFoldDB" id="B7N055"/>
<organism evidence="2 3">
    <name type="scientific">Escherichia coli O81 (strain ED1a)</name>
    <dbReference type="NCBI Taxonomy" id="585397"/>
    <lineage>
        <taxon>Bacteria</taxon>
        <taxon>Pseudomonadati</taxon>
        <taxon>Pseudomonadota</taxon>
        <taxon>Gammaproteobacteria</taxon>
        <taxon>Enterobacterales</taxon>
        <taxon>Enterobacteriaceae</taxon>
        <taxon>Escherichia</taxon>
    </lineage>
</organism>
<evidence type="ECO:0000313" key="3">
    <source>
        <dbReference type="Proteomes" id="UP000000748"/>
    </source>
</evidence>
<evidence type="ECO:0000256" key="1">
    <source>
        <dbReference type="SAM" id="MobiDB-lite"/>
    </source>
</evidence>
<feature type="compositionally biased region" description="Basic and acidic residues" evidence="1">
    <location>
        <begin position="19"/>
        <end position="28"/>
    </location>
</feature>
<accession>B7N055</accession>
<dbReference type="KEGG" id="ecq:ECED1_3572"/>
<dbReference type="HOGENOM" id="CLU_3042891_0_0_6"/>
<dbReference type="Proteomes" id="UP000000748">
    <property type="component" value="Chromosome"/>
</dbReference>
<evidence type="ECO:0000313" key="2">
    <source>
        <dbReference type="EMBL" id="CAR09723.2"/>
    </source>
</evidence>